<accession>A0A6L6JEP7</accession>
<dbReference type="GO" id="GO:0016614">
    <property type="term" value="F:oxidoreductase activity, acting on CH-OH group of donors"/>
    <property type="evidence" value="ECO:0007669"/>
    <property type="project" value="InterPro"/>
</dbReference>
<proteinExistence type="inferred from homology"/>
<dbReference type="AlphaFoldDB" id="A0A6L6JEP7"/>
<feature type="domain" description="Glucose-methanol-choline oxidoreductase C-terminal" evidence="7">
    <location>
        <begin position="378"/>
        <end position="489"/>
    </location>
</feature>
<dbReference type="Pfam" id="PF13450">
    <property type="entry name" value="NAD_binding_8"/>
    <property type="match status" value="1"/>
</dbReference>
<dbReference type="Proteomes" id="UP000478183">
    <property type="component" value="Unassembled WGS sequence"/>
</dbReference>
<dbReference type="Pfam" id="PF05199">
    <property type="entry name" value="GMC_oxred_C"/>
    <property type="match status" value="1"/>
</dbReference>
<evidence type="ECO:0000259" key="6">
    <source>
        <dbReference type="Pfam" id="PF00732"/>
    </source>
</evidence>
<feature type="domain" description="Glucose-methanol-choline oxidoreductase N-terminal" evidence="6">
    <location>
        <begin position="220"/>
        <end position="292"/>
    </location>
</feature>
<keyword evidence="5" id="KW-0560">Oxidoreductase</keyword>
<dbReference type="InterPro" id="IPR000172">
    <property type="entry name" value="GMC_OxRdtase_N"/>
</dbReference>
<dbReference type="PANTHER" id="PTHR42784:SF1">
    <property type="entry name" value="PYRANOSE 2-OXIDASE"/>
    <property type="match status" value="1"/>
</dbReference>
<evidence type="ECO:0000313" key="9">
    <source>
        <dbReference type="Proteomes" id="UP000478183"/>
    </source>
</evidence>
<name>A0A6L6JEP7_9RHOB</name>
<dbReference type="Gene3D" id="3.50.50.60">
    <property type="entry name" value="FAD/NAD(P)-binding domain"/>
    <property type="match status" value="2"/>
</dbReference>
<dbReference type="PANTHER" id="PTHR42784">
    <property type="entry name" value="PYRANOSE 2-OXIDASE"/>
    <property type="match status" value="1"/>
</dbReference>
<keyword evidence="9" id="KW-1185">Reference proteome</keyword>
<protein>
    <submittedName>
        <fullName evidence="8">Pyranose oxidase</fullName>
    </submittedName>
</protein>
<evidence type="ECO:0000313" key="8">
    <source>
        <dbReference type="EMBL" id="MTH79996.1"/>
    </source>
</evidence>
<dbReference type="InterPro" id="IPR051473">
    <property type="entry name" value="P2Ox-like"/>
</dbReference>
<comment type="caution">
    <text evidence="8">The sequence shown here is derived from an EMBL/GenBank/DDBJ whole genome shotgun (WGS) entry which is preliminary data.</text>
</comment>
<comment type="similarity">
    <text evidence="2">Belongs to the GMC oxidoreductase family.</text>
</comment>
<evidence type="ECO:0000256" key="5">
    <source>
        <dbReference type="ARBA" id="ARBA00023002"/>
    </source>
</evidence>
<dbReference type="Pfam" id="PF00732">
    <property type="entry name" value="GMC_oxred_N"/>
    <property type="match status" value="1"/>
</dbReference>
<evidence type="ECO:0000256" key="2">
    <source>
        <dbReference type="ARBA" id="ARBA00010790"/>
    </source>
</evidence>
<dbReference type="OrthoDB" id="9798604at2"/>
<dbReference type="RefSeq" id="WP_155097346.1">
    <property type="nucleotide sequence ID" value="NZ_WMIE01000024.1"/>
</dbReference>
<sequence length="502" mass="53208">MSERFDVVIVGSGPVGAAFARRLAETTRMSILIVEAGRDLMGSGGTNIRNLAPADREIAYTEARDFALARTDGLAIPDAALKARPGTFLLRHDALSTPDDRGMPAAAMSSNLGGMGAHWTCACPRPGDSERIGFIPDTVMDAAFDIAESYLNVIQDGFPANATTSFVVEALRRDFGADRASDRQPQPMPLACRKGQGGPIWSGVDVVLGPLDSPEGRAARRTTLLTETLCRRVVMDDNRATGVELQNLTTGEISVVEAGFVVIAADALRTPQLLFASGVRPDALGRYLNDQPQVISLIELAPDRDWQGDSARETTDQRDNVTGVSWLPFKDGNFPFHAQLMQMDTSPIPLEPRADGNGRPVVGLGLFAAKEIRAEDRIVFDGEDALGLPRMRLEYGLTAADREKLRLASDIVAAVGASLGQVIGDPIVLPAGTSLHYQGTHRIGPSDDGTSVCDPASKVWGTSNLYLGGNGSIPTATACNPTLTAVALAVIAADDIASRHAG</sequence>
<dbReference type="InterPro" id="IPR036188">
    <property type="entry name" value="FAD/NAD-bd_sf"/>
</dbReference>
<evidence type="ECO:0000256" key="4">
    <source>
        <dbReference type="ARBA" id="ARBA00022827"/>
    </source>
</evidence>
<dbReference type="SUPFAM" id="SSF51905">
    <property type="entry name" value="FAD/NAD(P)-binding domain"/>
    <property type="match status" value="1"/>
</dbReference>
<dbReference type="InterPro" id="IPR007867">
    <property type="entry name" value="GMC_OxRtase_C"/>
</dbReference>
<evidence type="ECO:0000259" key="7">
    <source>
        <dbReference type="Pfam" id="PF05199"/>
    </source>
</evidence>
<dbReference type="EMBL" id="WMIE01000024">
    <property type="protein sequence ID" value="MTH79996.1"/>
    <property type="molecule type" value="Genomic_DNA"/>
</dbReference>
<keyword evidence="4" id="KW-0274">FAD</keyword>
<evidence type="ECO:0000256" key="3">
    <source>
        <dbReference type="ARBA" id="ARBA00022630"/>
    </source>
</evidence>
<keyword evidence="3" id="KW-0285">Flavoprotein</keyword>
<evidence type="ECO:0000256" key="1">
    <source>
        <dbReference type="ARBA" id="ARBA00001974"/>
    </source>
</evidence>
<dbReference type="GO" id="GO:0050660">
    <property type="term" value="F:flavin adenine dinucleotide binding"/>
    <property type="evidence" value="ECO:0007669"/>
    <property type="project" value="InterPro"/>
</dbReference>
<gene>
    <name evidence="8" type="ORF">GL286_20010</name>
</gene>
<comment type="cofactor">
    <cofactor evidence="1">
        <name>FAD</name>
        <dbReference type="ChEBI" id="CHEBI:57692"/>
    </cofactor>
</comment>
<dbReference type="SUPFAM" id="SSF54373">
    <property type="entry name" value="FAD-linked reductases, C-terminal domain"/>
    <property type="match status" value="1"/>
</dbReference>
<organism evidence="8 9">
    <name type="scientific">Paracoccus aestuariivivens</name>
    <dbReference type="NCBI Taxonomy" id="1820333"/>
    <lineage>
        <taxon>Bacteria</taxon>
        <taxon>Pseudomonadati</taxon>
        <taxon>Pseudomonadota</taxon>
        <taxon>Alphaproteobacteria</taxon>
        <taxon>Rhodobacterales</taxon>
        <taxon>Paracoccaceae</taxon>
        <taxon>Paracoccus</taxon>
    </lineage>
</organism>
<reference evidence="8 9" key="1">
    <citation type="submission" date="2019-11" db="EMBL/GenBank/DDBJ databases">
        <authorList>
            <person name="Dong K."/>
        </authorList>
    </citation>
    <scope>NUCLEOTIDE SEQUENCE [LARGE SCALE GENOMIC DNA]</scope>
    <source>
        <strain evidence="8 9">NBRC 111993</strain>
    </source>
</reference>